<organism evidence="1 2">
    <name type="scientific">Cinchona calisaya</name>
    <dbReference type="NCBI Taxonomy" id="153742"/>
    <lineage>
        <taxon>Eukaryota</taxon>
        <taxon>Viridiplantae</taxon>
        <taxon>Streptophyta</taxon>
        <taxon>Embryophyta</taxon>
        <taxon>Tracheophyta</taxon>
        <taxon>Spermatophyta</taxon>
        <taxon>Magnoliopsida</taxon>
        <taxon>eudicotyledons</taxon>
        <taxon>Gunneridae</taxon>
        <taxon>Pentapetalae</taxon>
        <taxon>asterids</taxon>
        <taxon>lamiids</taxon>
        <taxon>Gentianales</taxon>
        <taxon>Rubiaceae</taxon>
        <taxon>Cinchonoideae</taxon>
        <taxon>Cinchoneae</taxon>
        <taxon>Cinchona</taxon>
    </lineage>
</organism>
<feature type="non-terminal residue" evidence="1">
    <location>
        <position position="1"/>
    </location>
</feature>
<proteinExistence type="predicted"/>
<gene>
    <name evidence="1" type="ORF">ACH5RR_035383</name>
</gene>
<keyword evidence="2" id="KW-1185">Reference proteome</keyword>
<dbReference type="Proteomes" id="UP001630127">
    <property type="component" value="Unassembled WGS sequence"/>
</dbReference>
<evidence type="ECO:0000313" key="2">
    <source>
        <dbReference type="Proteomes" id="UP001630127"/>
    </source>
</evidence>
<protein>
    <submittedName>
        <fullName evidence="1">Uncharacterized protein</fullName>
    </submittedName>
</protein>
<dbReference type="AlphaFoldDB" id="A0ABD2YDP9"/>
<name>A0ABD2YDP9_9GENT</name>
<accession>A0ABD2YDP9</accession>
<comment type="caution">
    <text evidence="1">The sequence shown here is derived from an EMBL/GenBank/DDBJ whole genome shotgun (WGS) entry which is preliminary data.</text>
</comment>
<evidence type="ECO:0000313" key="1">
    <source>
        <dbReference type="EMBL" id="KAL3505542.1"/>
    </source>
</evidence>
<sequence length="99" mass="11118">AYCYVSKLCCINCIAPDAEAVRRCKECFKCGRNYAGLLSCKGAAFQNHYWYRESNILPQAVESLVAVLVNLEVLLLLEVQCLTLGISFLPHILSFEVAW</sequence>
<reference evidence="1 2" key="1">
    <citation type="submission" date="2024-11" db="EMBL/GenBank/DDBJ databases">
        <title>A near-complete genome assembly of Cinchona calisaya.</title>
        <authorList>
            <person name="Lian D.C."/>
            <person name="Zhao X.W."/>
            <person name="Wei L."/>
        </authorList>
    </citation>
    <scope>NUCLEOTIDE SEQUENCE [LARGE SCALE GENOMIC DNA]</scope>
    <source>
        <tissue evidence="1">Nenye</tissue>
    </source>
</reference>
<dbReference type="EMBL" id="JBJUIK010000014">
    <property type="protein sequence ID" value="KAL3505542.1"/>
    <property type="molecule type" value="Genomic_DNA"/>
</dbReference>